<sequence length="76" mass="8600">MEELLEILENINPDVDYETCDTLIDDHLLDSFAILSLISDIEDTFDVSVLPGEIVPANFNSAKAIWAMIQKMQENE</sequence>
<keyword evidence="1" id="KW-0436">Ligase</keyword>
<dbReference type="GO" id="GO:0016874">
    <property type="term" value="F:ligase activity"/>
    <property type="evidence" value="ECO:0007669"/>
    <property type="project" value="UniProtKB-KW"/>
</dbReference>
<dbReference type="RefSeq" id="WP_055303402.1">
    <property type="nucleotide sequence ID" value="NZ_CYYR01000038.1"/>
</dbReference>
<dbReference type="EMBL" id="CYYR01000038">
    <property type="protein sequence ID" value="CUO51149.1"/>
    <property type="molecule type" value="Genomic_DNA"/>
</dbReference>
<evidence type="ECO:0000313" key="2">
    <source>
        <dbReference type="Proteomes" id="UP000095395"/>
    </source>
</evidence>
<gene>
    <name evidence="1" type="ORF">ERS852392_03391</name>
</gene>
<organism evidence="1 2">
    <name type="scientific">Roseburia inulinivorans</name>
    <dbReference type="NCBI Taxonomy" id="360807"/>
    <lineage>
        <taxon>Bacteria</taxon>
        <taxon>Bacillati</taxon>
        <taxon>Bacillota</taxon>
        <taxon>Clostridia</taxon>
        <taxon>Lachnospirales</taxon>
        <taxon>Lachnospiraceae</taxon>
        <taxon>Roseburia</taxon>
    </lineage>
</organism>
<evidence type="ECO:0000313" key="1">
    <source>
        <dbReference type="EMBL" id="CUO51149.1"/>
    </source>
</evidence>
<dbReference type="Proteomes" id="UP000095395">
    <property type="component" value="Unassembled WGS sequence"/>
</dbReference>
<protein>
    <submittedName>
        <fullName evidence="1">D-alanine--poly(Phosphoribitol) ligase subunit 2</fullName>
    </submittedName>
</protein>
<dbReference type="AlphaFoldDB" id="A0A174FRB7"/>
<dbReference type="Gene3D" id="1.10.1200.10">
    <property type="entry name" value="ACP-like"/>
    <property type="match status" value="1"/>
</dbReference>
<accession>A0A174FRB7</accession>
<name>A0A174FRB7_9FIRM</name>
<dbReference type="InterPro" id="IPR036736">
    <property type="entry name" value="ACP-like_sf"/>
</dbReference>
<reference evidence="1 2" key="1">
    <citation type="submission" date="2015-09" db="EMBL/GenBank/DDBJ databases">
        <authorList>
            <consortium name="Pathogen Informatics"/>
        </authorList>
    </citation>
    <scope>NUCLEOTIDE SEQUENCE [LARGE SCALE GENOMIC DNA]</scope>
    <source>
        <strain evidence="1 2">2789STDY5608835</strain>
    </source>
</reference>
<dbReference type="SUPFAM" id="SSF47336">
    <property type="entry name" value="ACP-like"/>
    <property type="match status" value="1"/>
</dbReference>
<proteinExistence type="predicted"/>